<dbReference type="Gene3D" id="3.40.50.1460">
    <property type="match status" value="1"/>
</dbReference>
<dbReference type="PANTHER" id="PTHR12000">
    <property type="entry name" value="HEMOGLOBINASE FAMILY MEMBER"/>
    <property type="match status" value="1"/>
</dbReference>
<dbReference type="InterPro" id="IPR048501">
    <property type="entry name" value="Legum_prodom"/>
</dbReference>
<dbReference type="Gene3D" id="1.10.132.130">
    <property type="match status" value="1"/>
</dbReference>
<evidence type="ECO:0000313" key="3">
    <source>
        <dbReference type="EMBL" id="CAD7195271.1"/>
    </source>
</evidence>
<accession>A0A7R8VDY2</accession>
<evidence type="ECO:0000256" key="1">
    <source>
        <dbReference type="ARBA" id="ARBA00009941"/>
    </source>
</evidence>
<dbReference type="Pfam" id="PF01650">
    <property type="entry name" value="Peptidase_C13"/>
    <property type="match status" value="1"/>
</dbReference>
<evidence type="ECO:0000256" key="2">
    <source>
        <dbReference type="SAM" id="Phobius"/>
    </source>
</evidence>
<organism evidence="3">
    <name type="scientific">Timema douglasi</name>
    <name type="common">Walking stick</name>
    <dbReference type="NCBI Taxonomy" id="61478"/>
    <lineage>
        <taxon>Eukaryota</taxon>
        <taxon>Metazoa</taxon>
        <taxon>Ecdysozoa</taxon>
        <taxon>Arthropoda</taxon>
        <taxon>Hexapoda</taxon>
        <taxon>Insecta</taxon>
        <taxon>Pterygota</taxon>
        <taxon>Neoptera</taxon>
        <taxon>Polyneoptera</taxon>
        <taxon>Phasmatodea</taxon>
        <taxon>Timematodea</taxon>
        <taxon>Timematoidea</taxon>
        <taxon>Timematidae</taxon>
        <taxon>Timema</taxon>
    </lineage>
</organism>
<dbReference type="InterPro" id="IPR046427">
    <property type="entry name" value="Legumain_prodom_sf"/>
</dbReference>
<dbReference type="GO" id="GO:0005773">
    <property type="term" value="C:vacuole"/>
    <property type="evidence" value="ECO:0007669"/>
    <property type="project" value="GOC"/>
</dbReference>
<dbReference type="PANTHER" id="PTHR12000:SF42">
    <property type="entry name" value="LEGUMAIN"/>
    <property type="match status" value="1"/>
</dbReference>
<keyword evidence="2" id="KW-0812">Transmembrane</keyword>
<gene>
    <name evidence="3" type="ORF">TDIB3V08_LOCUS1667</name>
</gene>
<dbReference type="InterPro" id="IPR001096">
    <property type="entry name" value="Peptidase_C13"/>
</dbReference>
<dbReference type="CDD" id="cd21115">
    <property type="entry name" value="legumain_C"/>
    <property type="match status" value="1"/>
</dbReference>
<keyword evidence="2" id="KW-0472">Membrane</keyword>
<dbReference type="GO" id="GO:0004197">
    <property type="term" value="F:cysteine-type endopeptidase activity"/>
    <property type="evidence" value="ECO:0007669"/>
    <property type="project" value="TreeGrafter"/>
</dbReference>
<reference evidence="3" key="1">
    <citation type="submission" date="2020-11" db="EMBL/GenBank/DDBJ databases">
        <authorList>
            <person name="Tran Van P."/>
        </authorList>
    </citation>
    <scope>NUCLEOTIDE SEQUENCE</scope>
</reference>
<protein>
    <recommendedName>
        <fullName evidence="4">Legumain</fullName>
    </recommendedName>
</protein>
<dbReference type="AlphaFoldDB" id="A0A7R8VDY2"/>
<dbReference type="GO" id="GO:0051603">
    <property type="term" value="P:proteolysis involved in protein catabolic process"/>
    <property type="evidence" value="ECO:0007669"/>
    <property type="project" value="TreeGrafter"/>
</dbReference>
<keyword evidence="2" id="KW-1133">Transmembrane helix</keyword>
<dbReference type="PRINTS" id="PR00776">
    <property type="entry name" value="HEMOGLOBNASE"/>
</dbReference>
<dbReference type="GO" id="GO:0006624">
    <property type="term" value="P:vacuolar protein processing"/>
    <property type="evidence" value="ECO:0007669"/>
    <property type="project" value="TreeGrafter"/>
</dbReference>
<sequence length="506" mass="56736">MLTHRNCTDYLSREIRLSEFEHESVLRYSQSTKEIPCNINRKLEDIQSGTDPVLSRVAKWLEDVSGVTPLPGSNENGRTLITTVNEKAEAGEIGGPKKFRQTQMSAILFYQGLLLHHILTSSLIFLLVSSLQDPIFNSAQQLFLLPSSQSVLTISARNPTPGVIVNYPNGTNVYQGVPKDYTGMAVTPEVFLNVLKGNADAVKNIGTGRVLESGPNDHLFINFVDHGAPGLLAFPDSELYADTLEETLREVAKNNRFAKMVIYVEACESGSLFDDILTDTLNIFVTTAADPLESSYACYFDEYRQTYLGDLFSVSWMEDTEKENLLRESLHHQYEAVRHRVNTSHVEEYGNLDIGTLHISDFLGFHMNGLPDGIPAVPKVQDYVNNRNAQVALLQKKLEASRTPEERSAIKFEIHKLLKLRHHLESVVKNIALQVVGDDKGLVYPLVSYRQRLTRDIFQCYKSNPYTLGQLFVFVNLCRNQEGNEKLILAAIDGICLAKPKVEGII</sequence>
<feature type="transmembrane region" description="Helical" evidence="2">
    <location>
        <begin position="107"/>
        <end position="128"/>
    </location>
</feature>
<evidence type="ECO:0008006" key="4">
    <source>
        <dbReference type="Google" id="ProtNLM"/>
    </source>
</evidence>
<name>A0A7R8VDY2_TIMDO</name>
<comment type="similarity">
    <text evidence="1">Belongs to the peptidase C13 family.</text>
</comment>
<proteinExistence type="inferred from homology"/>
<dbReference type="EMBL" id="OA564695">
    <property type="protein sequence ID" value="CAD7195271.1"/>
    <property type="molecule type" value="Genomic_DNA"/>
</dbReference>